<sequence>MAQKQVKQEKTGTMVLRMSDVRPTTMHVWICPLCGYVVAEFSPAKALSAAKLHLERKHYLNVVVEEEK</sequence>
<dbReference type="AlphaFoldDB" id="A0A7J3XXT8"/>
<comment type="caution">
    <text evidence="1">The sequence shown here is derived from an EMBL/GenBank/DDBJ whole genome shotgun (WGS) entry which is preliminary data.</text>
</comment>
<gene>
    <name evidence="1" type="ORF">ENM60_01150</name>
</gene>
<protein>
    <submittedName>
        <fullName evidence="1">Uncharacterized protein</fullName>
    </submittedName>
</protein>
<reference evidence="1" key="1">
    <citation type="journal article" date="2020" name="mSystems">
        <title>Genome- and Community-Level Interaction Insights into Carbon Utilization and Element Cycling Functions of Hydrothermarchaeota in Hydrothermal Sediment.</title>
        <authorList>
            <person name="Zhou Z."/>
            <person name="Liu Y."/>
            <person name="Xu W."/>
            <person name="Pan J."/>
            <person name="Luo Z.H."/>
            <person name="Li M."/>
        </authorList>
    </citation>
    <scope>NUCLEOTIDE SEQUENCE [LARGE SCALE GENOMIC DNA]</scope>
    <source>
        <strain evidence="1">SpSt-110</strain>
    </source>
</reference>
<organism evidence="1">
    <name type="scientific">Thermogladius calderae</name>
    <dbReference type="NCBI Taxonomy" id="1200300"/>
    <lineage>
        <taxon>Archaea</taxon>
        <taxon>Thermoproteota</taxon>
        <taxon>Thermoprotei</taxon>
        <taxon>Desulfurococcales</taxon>
        <taxon>Desulfurococcaceae</taxon>
        <taxon>Thermogladius</taxon>
    </lineage>
</organism>
<name>A0A7J3XXT8_9CREN</name>
<proteinExistence type="predicted"/>
<accession>A0A7J3XXT8</accession>
<evidence type="ECO:0000313" key="1">
    <source>
        <dbReference type="EMBL" id="HHP67393.1"/>
    </source>
</evidence>
<dbReference type="EMBL" id="DRYK01000022">
    <property type="protein sequence ID" value="HHP67393.1"/>
    <property type="molecule type" value="Genomic_DNA"/>
</dbReference>